<organism evidence="1 2">
    <name type="scientific">Cupriavidus oxalaticus</name>
    <dbReference type="NCBI Taxonomy" id="96344"/>
    <lineage>
        <taxon>Bacteria</taxon>
        <taxon>Pseudomonadati</taxon>
        <taxon>Pseudomonadota</taxon>
        <taxon>Betaproteobacteria</taxon>
        <taxon>Burkholderiales</taxon>
        <taxon>Burkholderiaceae</taxon>
        <taxon>Cupriavidus</taxon>
    </lineage>
</organism>
<geneLocation type="plasmid" evidence="2">
    <name>co2235_mp</name>
</geneLocation>
<sequence length="37" mass="3660">MAAIAPGYAGYGTLNPTEARAPVLDWKGLLAANASGA</sequence>
<proteinExistence type="predicted"/>
<comment type="caution">
    <text evidence="1">The sequence shown here is derived from an EMBL/GenBank/DDBJ whole genome shotgun (WGS) entry which is preliminary data.</text>
</comment>
<reference evidence="1 2" key="1">
    <citation type="submission" date="2018-01" db="EMBL/GenBank/DDBJ databases">
        <authorList>
            <person name="Clerissi C."/>
        </authorList>
    </citation>
    <scope>NUCLEOTIDE SEQUENCE [LARGE SCALE GENOMIC DNA]</scope>
    <source>
        <strain evidence="1">Cupriavidus oxalaticus LMG 2235</strain>
        <plasmid evidence="2">co2235_mp</plasmid>
    </source>
</reference>
<name>A0A976BKN9_9BURK</name>
<dbReference type="AlphaFoldDB" id="A0A976BKN9"/>
<protein>
    <submittedName>
        <fullName evidence="1">Uncharacterized protein</fullName>
    </submittedName>
</protein>
<gene>
    <name evidence="1" type="ORF">CO2235_MP80492</name>
</gene>
<accession>A0A976BKN9</accession>
<dbReference type="Proteomes" id="UP000256862">
    <property type="component" value="Plasmid CO2235_mp"/>
</dbReference>
<evidence type="ECO:0000313" key="1">
    <source>
        <dbReference type="EMBL" id="SPC24651.1"/>
    </source>
</evidence>
<evidence type="ECO:0000313" key="2">
    <source>
        <dbReference type="Proteomes" id="UP000256862"/>
    </source>
</evidence>
<dbReference type="EMBL" id="OGUS01000143">
    <property type="protein sequence ID" value="SPC24651.1"/>
    <property type="molecule type" value="Genomic_DNA"/>
</dbReference>